<dbReference type="SUPFAM" id="SSF54001">
    <property type="entry name" value="Cysteine proteinases"/>
    <property type="match status" value="1"/>
</dbReference>
<feature type="compositionally biased region" description="Polar residues" evidence="1">
    <location>
        <begin position="432"/>
        <end position="452"/>
    </location>
</feature>
<dbReference type="Pfam" id="PF11992">
    <property type="entry name" value="TgpA_N"/>
    <property type="match status" value="1"/>
</dbReference>
<dbReference type="InterPro" id="IPR052901">
    <property type="entry name" value="Bact_TGase-like"/>
</dbReference>
<feature type="region of interest" description="Disordered" evidence="1">
    <location>
        <begin position="1"/>
        <end position="28"/>
    </location>
</feature>
<name>A0A261FI04_9BIFI</name>
<evidence type="ECO:0000256" key="1">
    <source>
        <dbReference type="SAM" id="MobiDB-lite"/>
    </source>
</evidence>
<sequence length="1562" mass="167533">MSAHDGQAVGRRRAAAGDRPARRARSAQHDRFAWRNRFRSLTHAHAHTANAHNTTIVMRKPYRHGMIRPTVRLIVLLALAGVALFFALAVDSTALMALAISVPALAVISLIVTLATRPLINCQRGRMDDDATRDFRRSVVTIVRRCMIPGLIRRECQWSQLDQHDHVIRRFRSTDTPVDRGLYRLDATAVTWFDGFGLWKSRRLISEHAERLNPPDIALAEPKGIMPMSSHPGRGEETDAATVRRYESGDPWRMIAWRASAHRGTLMTREGSRDARSDTLIVVDTSTGCSIDVCLATAAQRYESLRAAGVRVSVTDGETVYSNADAIERFLAAAQSGDHDVTVGERARQVAQALGRLPGYTAVLLTPESAESAESGTTDKPTESGAGERSSIHIPKVVHTTVDDVDRSGDSRDGNDLHHAENRERNVDERSAGTSNGDVRNPHSATVSPTISSQSTLEQALCALIPERRFDVVRVPKKTGIDSAASAATDSSSDSDSSTAQVSSGVAETAAATSTVPAIVAQAITMPVLLAIAVWQTSTLFSFGWWTWFAFAALPIIGVDAVIPVKRRIRLIRGLVVSLLVVIAAVILAILRIRRFAAESAVDIPSSATPNGSPQDPLAQADEQTGIFHSLTTVINALSAGAIEIYEQYVPVVLGGNADALLILVVAAIAIVLRILLIFRPVRPIIAVLPIAIAAVDYAWAGQELSLPWIVVCLVSGSALLWSSHDHRTHMRPPVPLIASLIVTSIAVGFTPMAVTAAQRVDISLGEGGGLFSNGTINPMIDLKRGVNQTGATTVFTYTANERLYFRLATLDDFNGDTWSFSSRLSERGGFYNGNAGETGNDGVTTSSGSAWSPVAGQYMYSPYNRFNDATPIEQYLDVLGGTQSGGAEGADWEVNTKVTIDSLNSRFLPVPSGSVNTSQATSAGVWRRGGDSAFYSVMAVTMPGMTYTADGTYITPIRSSGDFSTIDALNTLKTKANESRTSQTFRIRVGDDPTTVTDTNGNRIGEFTRNGIRFNDDVIDQYGLRGRSWLIGIPEVVINDGKSDVSTGVTAYEVRGYTIELNPSAWLVRLMSDMYGALGAGAQVGDNEFSFLVPPMQTMFNSDGSMTTAGTANAGDGSRSTDAVIDERIPSGYDELPDVLPAQVTAVVDQAKRQGVPTSGGGAESQIAAMEYLVDYFTHNGFSYSVSAPDGSGRNNMQVIGDFLDRKTGYCAHYASALAVLGRAMGVKTRMVLGYSPGSGESSDGSYAVASNQLHSWVEAYINGLGWIPFDVTPAYGVDAATGTDAGQTAIAPSTSASASAQPSDTSSSSASQNASATPSVSQSGSADTDTPDDGENADSTTDGDAVGQGDQGWAAFLHSRAATALAVLAAMVCGYAIVSSGMWIRAWRRRRRIREIRAIHADGDRAWLIAWRELTDTAWDWSVRWPTSATEQDIADTIVQWIRRDDVRKIRENTTEVDDYDAVIDTIGMMADHAEAAAYGGGSRRNDVSGVAGDVSVSRFGNVAAADSADTESSRIVASLDDARAVLSRVWSDRARSLPAIVRIGRLLSLRLVPRSLFRR</sequence>
<dbReference type="RefSeq" id="WP_094662346.1">
    <property type="nucleotide sequence ID" value="NZ_MWWV01000003.1"/>
</dbReference>
<evidence type="ECO:0000259" key="3">
    <source>
        <dbReference type="SMART" id="SM00460"/>
    </source>
</evidence>
<feature type="transmembrane region" description="Helical" evidence="2">
    <location>
        <begin position="543"/>
        <end position="563"/>
    </location>
</feature>
<dbReference type="Proteomes" id="UP000216444">
    <property type="component" value="Unassembled WGS sequence"/>
</dbReference>
<keyword evidence="5" id="KW-1185">Reference proteome</keyword>
<dbReference type="PANTHER" id="PTHR42736">
    <property type="entry name" value="PROTEIN-GLUTAMINE GAMMA-GLUTAMYLTRANSFERASE"/>
    <property type="match status" value="1"/>
</dbReference>
<dbReference type="Pfam" id="PF01882">
    <property type="entry name" value="DUF58"/>
    <property type="match status" value="1"/>
</dbReference>
<feature type="transmembrane region" description="Helical" evidence="2">
    <location>
        <begin position="575"/>
        <end position="593"/>
    </location>
</feature>
<feature type="region of interest" description="Disordered" evidence="1">
    <location>
        <begin position="367"/>
        <end position="452"/>
    </location>
</feature>
<feature type="compositionally biased region" description="Basic and acidic residues" evidence="1">
    <location>
        <begin position="401"/>
        <end position="431"/>
    </location>
</feature>
<keyword evidence="2" id="KW-1133">Transmembrane helix</keyword>
<dbReference type="InterPro" id="IPR002881">
    <property type="entry name" value="DUF58"/>
</dbReference>
<gene>
    <name evidence="4" type="ORF">BTIS_0498</name>
</gene>
<feature type="compositionally biased region" description="Low complexity" evidence="1">
    <location>
        <begin position="1293"/>
        <end position="1321"/>
    </location>
</feature>
<reference evidence="4 5" key="1">
    <citation type="journal article" date="2017" name="BMC Genomics">
        <title>Comparative genomic and phylogenomic analyses of the Bifidobacteriaceae family.</title>
        <authorList>
            <person name="Lugli G.A."/>
            <person name="Milani C."/>
            <person name="Turroni F."/>
            <person name="Duranti S."/>
            <person name="Mancabelli L."/>
            <person name="Mangifesta M."/>
            <person name="Ferrario C."/>
            <person name="Modesto M."/>
            <person name="Mattarelli P."/>
            <person name="Jiri K."/>
            <person name="van Sinderen D."/>
            <person name="Ventura M."/>
        </authorList>
    </citation>
    <scope>NUCLEOTIDE SEQUENCE [LARGE SCALE GENOMIC DNA]</scope>
    <source>
        <strain evidence="4 5">DSM 100201</strain>
    </source>
</reference>
<feature type="transmembrane region" description="Helical" evidence="2">
    <location>
        <begin position="95"/>
        <end position="116"/>
    </location>
</feature>
<dbReference type="PANTHER" id="PTHR42736:SF1">
    <property type="entry name" value="PROTEIN-GLUTAMINE GAMMA-GLUTAMYLTRANSFERASE"/>
    <property type="match status" value="1"/>
</dbReference>
<feature type="transmembrane region" description="Helical" evidence="2">
    <location>
        <begin position="518"/>
        <end position="537"/>
    </location>
</feature>
<feature type="transmembrane region" description="Helical" evidence="2">
    <location>
        <begin position="735"/>
        <end position="755"/>
    </location>
</feature>
<keyword evidence="2" id="KW-0472">Membrane</keyword>
<feature type="compositionally biased region" description="Basic and acidic residues" evidence="1">
    <location>
        <begin position="15"/>
        <end position="28"/>
    </location>
</feature>
<dbReference type="Gene3D" id="3.10.620.30">
    <property type="match status" value="1"/>
</dbReference>
<dbReference type="Pfam" id="PF01841">
    <property type="entry name" value="Transglut_core"/>
    <property type="match status" value="1"/>
</dbReference>
<proteinExistence type="predicted"/>
<dbReference type="InterPro" id="IPR038765">
    <property type="entry name" value="Papain-like_cys_pep_sf"/>
</dbReference>
<feature type="transmembrane region" description="Helical" evidence="2">
    <location>
        <begin position="707"/>
        <end position="723"/>
    </location>
</feature>
<protein>
    <submittedName>
        <fullName evidence="4">Transglutaminase-like superfamily</fullName>
    </submittedName>
</protein>
<dbReference type="InterPro" id="IPR002931">
    <property type="entry name" value="Transglutaminase-like"/>
</dbReference>
<feature type="domain" description="Transglutaminase-like" evidence="3">
    <location>
        <begin position="1204"/>
        <end position="1275"/>
    </location>
</feature>
<evidence type="ECO:0000256" key="2">
    <source>
        <dbReference type="SAM" id="Phobius"/>
    </source>
</evidence>
<feature type="transmembrane region" description="Helical" evidence="2">
    <location>
        <begin position="1366"/>
        <end position="1386"/>
    </location>
</feature>
<feature type="transmembrane region" description="Helical" evidence="2">
    <location>
        <begin position="70"/>
        <end position="89"/>
    </location>
</feature>
<feature type="transmembrane region" description="Helical" evidence="2">
    <location>
        <begin position="660"/>
        <end position="677"/>
    </location>
</feature>
<accession>A0A261FI04</accession>
<organism evidence="4 5">
    <name type="scientific">Bifidobacterium tissieri</name>
    <dbReference type="NCBI Taxonomy" id="1630162"/>
    <lineage>
        <taxon>Bacteria</taxon>
        <taxon>Bacillati</taxon>
        <taxon>Actinomycetota</taxon>
        <taxon>Actinomycetes</taxon>
        <taxon>Bifidobacteriales</taxon>
        <taxon>Bifidobacteriaceae</taxon>
        <taxon>Bifidobacterium</taxon>
    </lineage>
</organism>
<comment type="caution">
    <text evidence="4">The sequence shown here is derived from an EMBL/GenBank/DDBJ whole genome shotgun (WGS) entry which is preliminary data.</text>
</comment>
<dbReference type="SMART" id="SM00460">
    <property type="entry name" value="TGc"/>
    <property type="match status" value="1"/>
</dbReference>
<dbReference type="EMBL" id="MWWV01000003">
    <property type="protein sequence ID" value="OZG58777.1"/>
    <property type="molecule type" value="Genomic_DNA"/>
</dbReference>
<keyword evidence="2" id="KW-0812">Transmembrane</keyword>
<evidence type="ECO:0000313" key="4">
    <source>
        <dbReference type="EMBL" id="OZG58777.1"/>
    </source>
</evidence>
<evidence type="ECO:0000313" key="5">
    <source>
        <dbReference type="Proteomes" id="UP000216444"/>
    </source>
</evidence>
<feature type="region of interest" description="Disordered" evidence="1">
    <location>
        <begin position="1293"/>
        <end position="1348"/>
    </location>
</feature>
<feature type="transmembrane region" description="Helical" evidence="2">
    <location>
        <begin position="684"/>
        <end position="701"/>
    </location>
</feature>
<dbReference type="InterPro" id="IPR021878">
    <property type="entry name" value="TgpA_N"/>
</dbReference>